<feature type="transmembrane region" description="Helical" evidence="12">
    <location>
        <begin position="199"/>
        <end position="217"/>
    </location>
</feature>
<evidence type="ECO:0000256" key="4">
    <source>
        <dbReference type="ARBA" id="ARBA00022475"/>
    </source>
</evidence>
<evidence type="ECO:0000256" key="1">
    <source>
        <dbReference type="ARBA" id="ARBA00004651"/>
    </source>
</evidence>
<comment type="subcellular location">
    <subcellularLocation>
        <location evidence="1">Cell membrane</location>
        <topology evidence="1">Multi-pass membrane protein</topology>
    </subcellularLocation>
</comment>
<organism evidence="13 14">
    <name type="scientific">Ridgeia piscesae</name>
    <name type="common">Tubeworm</name>
    <dbReference type="NCBI Taxonomy" id="27915"/>
    <lineage>
        <taxon>Eukaryota</taxon>
        <taxon>Metazoa</taxon>
        <taxon>Spiralia</taxon>
        <taxon>Lophotrochozoa</taxon>
        <taxon>Annelida</taxon>
        <taxon>Polychaeta</taxon>
        <taxon>Sedentaria</taxon>
        <taxon>Canalipalpata</taxon>
        <taxon>Sabellida</taxon>
        <taxon>Siboglinidae</taxon>
        <taxon>Ridgeia</taxon>
    </lineage>
</organism>
<feature type="transmembrane region" description="Helical" evidence="12">
    <location>
        <begin position="92"/>
        <end position="115"/>
    </location>
</feature>
<evidence type="ECO:0000313" key="13">
    <source>
        <dbReference type="EMBL" id="KAK2187403.1"/>
    </source>
</evidence>
<keyword evidence="8" id="KW-0406">Ion transport</keyword>
<dbReference type="InterPro" id="IPR001734">
    <property type="entry name" value="Na/solute_symporter"/>
</dbReference>
<keyword evidence="5 12" id="KW-0812">Transmembrane</keyword>
<name>A0AAD9P3D6_RIDPI</name>
<evidence type="ECO:0000256" key="12">
    <source>
        <dbReference type="SAM" id="Phobius"/>
    </source>
</evidence>
<keyword evidence="6 12" id="KW-1133">Transmembrane helix</keyword>
<gene>
    <name evidence="13" type="ORF">NP493_166g01015</name>
</gene>
<feature type="transmembrane region" description="Helical" evidence="12">
    <location>
        <begin position="62"/>
        <end position="80"/>
    </location>
</feature>
<feature type="transmembrane region" description="Helical" evidence="12">
    <location>
        <begin position="451"/>
        <end position="473"/>
    </location>
</feature>
<evidence type="ECO:0000256" key="2">
    <source>
        <dbReference type="ARBA" id="ARBA00006434"/>
    </source>
</evidence>
<dbReference type="Pfam" id="PF00474">
    <property type="entry name" value="SSF"/>
    <property type="match status" value="1"/>
</dbReference>
<evidence type="ECO:0000256" key="11">
    <source>
        <dbReference type="RuleBase" id="RU362091"/>
    </source>
</evidence>
<feature type="transmembrane region" description="Helical" evidence="12">
    <location>
        <begin position="289"/>
        <end position="313"/>
    </location>
</feature>
<dbReference type="GO" id="GO:0015293">
    <property type="term" value="F:symporter activity"/>
    <property type="evidence" value="ECO:0007669"/>
    <property type="project" value="TreeGrafter"/>
</dbReference>
<dbReference type="PANTHER" id="PTHR42985">
    <property type="entry name" value="SODIUM-COUPLED MONOCARBOXYLATE TRANSPORTER"/>
    <property type="match status" value="1"/>
</dbReference>
<dbReference type="InterPro" id="IPR051163">
    <property type="entry name" value="Sodium:Solute_Symporter_SSF"/>
</dbReference>
<feature type="transmembrane region" description="Helical" evidence="12">
    <location>
        <begin position="527"/>
        <end position="545"/>
    </location>
</feature>
<keyword evidence="9 12" id="KW-0472">Membrane</keyword>
<evidence type="ECO:0000256" key="10">
    <source>
        <dbReference type="ARBA" id="ARBA00023201"/>
    </source>
</evidence>
<dbReference type="PANTHER" id="PTHR42985:SF40">
    <property type="entry name" value="LD47995P-RELATED"/>
    <property type="match status" value="1"/>
</dbReference>
<feature type="transmembrane region" description="Helical" evidence="12">
    <location>
        <begin position="393"/>
        <end position="412"/>
    </location>
</feature>
<evidence type="ECO:0000256" key="7">
    <source>
        <dbReference type="ARBA" id="ARBA00023053"/>
    </source>
</evidence>
<dbReference type="CDD" id="cd11492">
    <property type="entry name" value="SLC5sbd_NIS-SMVT"/>
    <property type="match status" value="1"/>
</dbReference>
<evidence type="ECO:0000256" key="8">
    <source>
        <dbReference type="ARBA" id="ARBA00023065"/>
    </source>
</evidence>
<dbReference type="Proteomes" id="UP001209878">
    <property type="component" value="Unassembled WGS sequence"/>
</dbReference>
<evidence type="ECO:0000313" key="14">
    <source>
        <dbReference type="Proteomes" id="UP001209878"/>
    </source>
</evidence>
<proteinExistence type="inferred from homology"/>
<comment type="caution">
    <text evidence="13">The sequence shown here is derived from an EMBL/GenBank/DDBJ whole genome shotgun (WGS) entry which is preliminary data.</text>
</comment>
<evidence type="ECO:0000256" key="9">
    <source>
        <dbReference type="ARBA" id="ARBA00023136"/>
    </source>
</evidence>
<sequence length="622" mass="67530">MVEHVSNDWVMPAKRGFHTADIAVFLISLSVSIGIGVYHAFTGGKQRTTEEYLMADRRLRTLPAALSMLVSFVSAILVLGTPAEMYTRGTQLLLKTIGFCIACIVSNLLFVPLFYSLQLNSSFEYLERRFQSRLIRLMGTLPMIAGNVRFNMFVIYTPSTALEAATGLPLWGSVVACGVVGTFYTALGGMKAVIWTDVFQAFVIICGMFAIVVQGVLNIGGLKQIWEISEKGGRLETFNFNPDPTQRLNFWSLTLGGAVNTLSIFGTGQASIQRYCSLPSLTEAKRSMYLNIPGMLVINALAGLVGLVVYAHYASVNCDPLRAGFITNSNQLLPYYVVDVLNIPGFPGIFLAVLFSGALSSVSSSLNAVATVTWEDIAKPFFSHLSEAGKANVTRMLVICYGAMGLMVSFLANRLGGHVLQASISFTGALAGPVLGMFLLGAIFPSANAKGAIVGFITSMLLSLWITVGAFIVRPYSATLPTSVSNCWRNNSSLYNTSIVAYTLSPPATPSSEHTLEGIERLYGLSFLWYGALGSGVTVVIGLIVSSFTETDSEKVDPALIIPLADRLCCCLSSRWQHKLLWKQHQLIGKEEQEELQNIPDVRITQKSVNQNVVAPLLTYCQ</sequence>
<feature type="transmembrane region" description="Helical" evidence="12">
    <location>
        <begin position="424"/>
        <end position="444"/>
    </location>
</feature>
<keyword evidence="3" id="KW-0813">Transport</keyword>
<keyword evidence="7" id="KW-0915">Sodium</keyword>
<keyword evidence="14" id="KW-1185">Reference proteome</keyword>
<dbReference type="GO" id="GO:0005886">
    <property type="term" value="C:plasma membrane"/>
    <property type="evidence" value="ECO:0007669"/>
    <property type="project" value="UniProtKB-SubCell"/>
</dbReference>
<protein>
    <recommendedName>
        <fullName evidence="15">Sodium-coupled monocarboxylate transporter 1</fullName>
    </recommendedName>
</protein>
<feature type="transmembrane region" description="Helical" evidence="12">
    <location>
        <begin position="20"/>
        <end position="41"/>
    </location>
</feature>
<evidence type="ECO:0000256" key="6">
    <source>
        <dbReference type="ARBA" id="ARBA00022989"/>
    </source>
</evidence>
<feature type="transmembrane region" description="Helical" evidence="12">
    <location>
        <begin position="135"/>
        <end position="156"/>
    </location>
</feature>
<comment type="similarity">
    <text evidence="2 11">Belongs to the sodium:solute symporter (SSF) (TC 2.A.21) family.</text>
</comment>
<dbReference type="PROSITE" id="PS50283">
    <property type="entry name" value="NA_SOLUT_SYMP_3"/>
    <property type="match status" value="1"/>
</dbReference>
<dbReference type="InterPro" id="IPR038377">
    <property type="entry name" value="Na/Glc_symporter_sf"/>
</dbReference>
<evidence type="ECO:0000256" key="3">
    <source>
        <dbReference type="ARBA" id="ARBA00022448"/>
    </source>
</evidence>
<accession>A0AAD9P3D6</accession>
<reference evidence="13" key="1">
    <citation type="journal article" date="2023" name="Mol. Biol. Evol.">
        <title>Third-Generation Sequencing Reveals the Adaptive Role of the Epigenome in Three Deep-Sea Polychaetes.</title>
        <authorList>
            <person name="Perez M."/>
            <person name="Aroh O."/>
            <person name="Sun Y."/>
            <person name="Lan Y."/>
            <person name="Juniper S.K."/>
            <person name="Young C.R."/>
            <person name="Angers B."/>
            <person name="Qian P.Y."/>
        </authorList>
    </citation>
    <scope>NUCLEOTIDE SEQUENCE</scope>
    <source>
        <strain evidence="13">R07B-5</strain>
    </source>
</reference>
<evidence type="ECO:0008006" key="15">
    <source>
        <dbReference type="Google" id="ProtNLM"/>
    </source>
</evidence>
<dbReference type="AlphaFoldDB" id="A0AAD9P3D6"/>
<dbReference type="NCBIfam" id="TIGR00813">
    <property type="entry name" value="sss"/>
    <property type="match status" value="1"/>
</dbReference>
<dbReference type="EMBL" id="JAODUO010000166">
    <property type="protein sequence ID" value="KAK2187403.1"/>
    <property type="molecule type" value="Genomic_DNA"/>
</dbReference>
<dbReference type="GO" id="GO:0006814">
    <property type="term" value="P:sodium ion transport"/>
    <property type="evidence" value="ECO:0007669"/>
    <property type="project" value="UniProtKB-KW"/>
</dbReference>
<dbReference type="Gene3D" id="1.20.1730.10">
    <property type="entry name" value="Sodium/glucose cotransporter"/>
    <property type="match status" value="1"/>
</dbReference>
<feature type="transmembrane region" description="Helical" evidence="12">
    <location>
        <begin position="168"/>
        <end position="187"/>
    </location>
</feature>
<keyword evidence="4" id="KW-1003">Cell membrane</keyword>
<evidence type="ECO:0000256" key="5">
    <source>
        <dbReference type="ARBA" id="ARBA00022692"/>
    </source>
</evidence>
<keyword evidence="10" id="KW-0739">Sodium transport</keyword>